<dbReference type="Gene3D" id="3.40.30.10">
    <property type="entry name" value="Glutaredoxin"/>
    <property type="match status" value="1"/>
</dbReference>
<dbReference type="PANTHER" id="PTHR40052:SF2">
    <property type="entry name" value="BACILLIREDOXIN BRXA"/>
    <property type="match status" value="1"/>
</dbReference>
<comment type="similarity">
    <text evidence="1">Belongs to the bacilliredoxin family.</text>
</comment>
<dbReference type="AlphaFoldDB" id="B3ET05"/>
<dbReference type="Proteomes" id="UP000001227">
    <property type="component" value="Chromosome"/>
</dbReference>
<dbReference type="InterPro" id="IPR009474">
    <property type="entry name" value="BrxB/BrxA"/>
</dbReference>
<evidence type="ECO:0008006" key="4">
    <source>
        <dbReference type="Google" id="ProtNLM"/>
    </source>
</evidence>
<dbReference type="PANTHER" id="PTHR40052">
    <property type="entry name" value="UPF0403 PROTEIN YQIW-RELATED"/>
    <property type="match status" value="1"/>
</dbReference>
<dbReference type="EMBL" id="CP001102">
    <property type="protein sequence ID" value="ACE06357.1"/>
    <property type="molecule type" value="Genomic_DNA"/>
</dbReference>
<accession>B3ET05</accession>
<dbReference type="STRING" id="452471.Aasi_1005"/>
<dbReference type="eggNOG" id="ENOG502ZBVN">
    <property type="taxonomic scope" value="Bacteria"/>
</dbReference>
<dbReference type="HOGENOM" id="CLU_132521_0_0_10"/>
<proteinExistence type="inferred from homology"/>
<sequence>MRKIDKTLIFAAVYITIENKLTTNHFLNMYPEELVAIIEAELTDSGFIPFKNAKQVTEHFANHTGTTLLVVNSMCGCAGPDARMGVVEALATNPYTPDHLVTIFPGIDEEAMEQVQNYIKPYPLSSPSIALIKDGAVVYFMERHQIKGRPSEEIAEEIADALIEHC</sequence>
<evidence type="ECO:0000256" key="1">
    <source>
        <dbReference type="ARBA" id="ARBA00038305"/>
    </source>
</evidence>
<name>B3ET05_AMOA5</name>
<dbReference type="RefSeq" id="WP_012473122.1">
    <property type="nucleotide sequence ID" value="NC_010830.1"/>
</dbReference>
<organism evidence="2 3">
    <name type="scientific">Amoebophilus asiaticus (strain 5a2)</name>
    <dbReference type="NCBI Taxonomy" id="452471"/>
    <lineage>
        <taxon>Bacteria</taxon>
        <taxon>Pseudomonadati</taxon>
        <taxon>Bacteroidota</taxon>
        <taxon>Cytophagia</taxon>
        <taxon>Cytophagales</taxon>
        <taxon>Amoebophilaceae</taxon>
        <taxon>Candidatus Amoebophilus</taxon>
    </lineage>
</organism>
<protein>
    <recommendedName>
        <fullName evidence="4">BrxA/BrxB family bacilliredoxin</fullName>
    </recommendedName>
</protein>
<keyword evidence="3" id="KW-1185">Reference proteome</keyword>
<evidence type="ECO:0000313" key="3">
    <source>
        <dbReference type="Proteomes" id="UP000001227"/>
    </source>
</evidence>
<dbReference type="KEGG" id="aas:Aasi_1005"/>
<reference evidence="2 3" key="1">
    <citation type="journal article" date="2010" name="J. Bacteriol.">
        <title>The genome of the amoeba symbiont 'Candidatus Amoebophilus asiaticus' reveals common mechanisms for host cell interaction among amoeba-associated bacteria.</title>
        <authorList>
            <person name="Schmitz-Esser S."/>
            <person name="Tischler P."/>
            <person name="Arnold R."/>
            <person name="Montanaro J."/>
            <person name="Wagner M."/>
            <person name="Rattei T."/>
            <person name="Horn M."/>
        </authorList>
    </citation>
    <scope>NUCLEOTIDE SEQUENCE [LARGE SCALE GENOMIC DNA]</scope>
    <source>
        <strain evidence="2 3">5a2</strain>
    </source>
</reference>
<dbReference type="NCBIfam" id="TIGR04191">
    <property type="entry name" value="YphP_YqiW"/>
    <property type="match status" value="1"/>
</dbReference>
<gene>
    <name evidence="2" type="ordered locus">Aasi_1005</name>
</gene>
<evidence type="ECO:0000313" key="2">
    <source>
        <dbReference type="EMBL" id="ACE06357.1"/>
    </source>
</evidence>
<dbReference type="Pfam" id="PF06491">
    <property type="entry name" value="Disulph_isomer"/>
    <property type="match status" value="1"/>
</dbReference>